<evidence type="ECO:0000313" key="3">
    <source>
        <dbReference type="EMBL" id="MBT0771539.1"/>
    </source>
</evidence>
<protein>
    <submittedName>
        <fullName evidence="3">Glycoside hydrolase family 127 protein</fullName>
    </submittedName>
</protein>
<dbReference type="PANTHER" id="PTHR31151">
    <property type="entry name" value="PROLINE-TRNA LIGASE (DUF1680)"/>
    <property type="match status" value="1"/>
</dbReference>
<dbReference type="Pfam" id="PF20736">
    <property type="entry name" value="Glyco_hydro127M"/>
    <property type="match status" value="1"/>
</dbReference>
<evidence type="ECO:0000313" key="4">
    <source>
        <dbReference type="Proteomes" id="UP001197247"/>
    </source>
</evidence>
<dbReference type="EMBL" id="JAHBAY010000009">
    <property type="protein sequence ID" value="MBT0771539.1"/>
    <property type="molecule type" value="Genomic_DNA"/>
</dbReference>
<keyword evidence="3" id="KW-0378">Hydrolase</keyword>
<dbReference type="InterPro" id="IPR049046">
    <property type="entry name" value="Beta-AFase-like_GH127_middle"/>
</dbReference>
<dbReference type="InterPro" id="IPR058094">
    <property type="entry name" value="Ig-like_OmpL47-like"/>
</dbReference>
<keyword evidence="4" id="KW-1185">Reference proteome</keyword>
<feature type="domain" description="Non-reducing end beta-L-arabinofuranosidase-like GH127 middle" evidence="2">
    <location>
        <begin position="433"/>
        <end position="524"/>
    </location>
</feature>
<accession>A0ABS5TMD8</accession>
<dbReference type="Pfam" id="PF07944">
    <property type="entry name" value="Beta-AFase-like_GH127_cat"/>
    <property type="match status" value="1"/>
</dbReference>
<dbReference type="Proteomes" id="UP001197247">
    <property type="component" value="Unassembled WGS sequence"/>
</dbReference>
<evidence type="ECO:0000259" key="2">
    <source>
        <dbReference type="Pfam" id="PF20736"/>
    </source>
</evidence>
<sequence length="914" mass="99121">MNLARPFPLRDVSLNPGVQSRAQRQMLHLARVYPVDRLLAVFRANAGLDTKGAEPPGNWEDFGHPDEQPWSGADYPGAGAAPTASLLRGHYAGHFLSMLAMAHASTGDPLLKHRSDELVAGLAEVQRALAATGRFSHPGFLAAYGEWQFDRLEHLAPYGEIWAPWYTCHKIMAGLLDAHTHTGSQQALDVVTAMGHWASARMRKVDRKQVQRMWSLYIAGEYGGMNESLVRLFRVTGEKSFLETSFVFEMDDWLRDAVAGRDVLDGMHANQHLPMLAGHLEQYEVTGEQRYLDAVLHLWHQIVPGRTFAHGGTGEGELWGPPGAVAGFIGRRNAETCATYNLLKIARGLFTHTLDVRFADYAERAGLNHVVGSRADVLSDTGPEVVYMYPVDPGAVREYGNVGTCCGGTGLESQVKHQESVFFEVPGAEHAELYLLQYVPSTLTWAEAAGTVTVDTRYPREGTVRLLLDVTGSYTLHLRIPPWARGRQRVSVNGQALPAVDLDGFVTLRRTFTPGDVVQLVLPLPLRLVPTPDDPSLVSLEQGPTVLLARDDSTTTLNVSAAGSRLLDGSIDASSLDPGSLDPGSIEASGVVGGDLVHVLGHTFEPAWSGGEHRYHLYLRLSEHRIVFRGSDPGVANRHDQDGWSFLGALWAGGGFATVEDFFTAVHRHALRAARAGLLSRSEVIAVLHAAAASTLDEPDGPRESAVHPGPGSVSVGQGRVVWHLPDDAGQEHPAPVIRFDVTGERAPSGWYTTPPSFTVTVVSPGPGVTAVEYETGDHVWHPLPATGGVPLTTDGRHPLRARAVDVTGRTVHAAHEVAVDTEPPAPGIRVRPLGDDSVEITLDATDDVSGVDRVQWRTAETFWGVYQEPFTRALRDEPQTLEYTATDRAGNVTPVRTVTLPPTAGRSKPSATW</sequence>
<evidence type="ECO:0000259" key="1">
    <source>
        <dbReference type="Pfam" id="PF07944"/>
    </source>
</evidence>
<dbReference type="InterPro" id="IPR008928">
    <property type="entry name" value="6-hairpin_glycosidase_sf"/>
</dbReference>
<reference evidence="3 4" key="1">
    <citation type="submission" date="2021-05" db="EMBL/GenBank/DDBJ databases">
        <title>Kineosporia and Streptomyces sp. nov. two new marine actinobacteria isolated from Coral.</title>
        <authorList>
            <person name="Buangrab K."/>
            <person name="Sutthacheep M."/>
            <person name="Yeemin T."/>
            <person name="Harunari E."/>
            <person name="Igarashi Y."/>
            <person name="Kanchanasin P."/>
            <person name="Tanasupawat S."/>
            <person name="Phongsopitanun W."/>
        </authorList>
    </citation>
    <scope>NUCLEOTIDE SEQUENCE [LARGE SCALE GENOMIC DNA]</scope>
    <source>
        <strain evidence="3 4">J2-2</strain>
    </source>
</reference>
<name>A0ABS5TMD8_9ACTN</name>
<dbReference type="InterPro" id="IPR012878">
    <property type="entry name" value="Beta-AFase-like_GH127_cat"/>
</dbReference>
<dbReference type="NCBIfam" id="NF047446">
    <property type="entry name" value="barrel_OmpL47"/>
    <property type="match status" value="1"/>
</dbReference>
<proteinExistence type="predicted"/>
<comment type="caution">
    <text evidence="3">The sequence shown here is derived from an EMBL/GenBank/DDBJ whole genome shotgun (WGS) entry which is preliminary data.</text>
</comment>
<dbReference type="PANTHER" id="PTHR31151:SF0">
    <property type="entry name" value="PROLINE-TRNA LIGASE (DUF1680)"/>
    <property type="match status" value="1"/>
</dbReference>
<organism evidence="3 4">
    <name type="scientific">Kineosporia corallincola</name>
    <dbReference type="NCBI Taxonomy" id="2835133"/>
    <lineage>
        <taxon>Bacteria</taxon>
        <taxon>Bacillati</taxon>
        <taxon>Actinomycetota</taxon>
        <taxon>Actinomycetes</taxon>
        <taxon>Kineosporiales</taxon>
        <taxon>Kineosporiaceae</taxon>
        <taxon>Kineosporia</taxon>
    </lineage>
</organism>
<feature type="domain" description="Non-reducing end beta-L-arabinofuranosidase-like GH127 catalytic" evidence="1">
    <location>
        <begin position="11"/>
        <end position="418"/>
    </location>
</feature>
<gene>
    <name evidence="3" type="ORF">KIH74_21555</name>
</gene>
<dbReference type="GO" id="GO:0016787">
    <property type="term" value="F:hydrolase activity"/>
    <property type="evidence" value="ECO:0007669"/>
    <property type="project" value="UniProtKB-KW"/>
</dbReference>
<dbReference type="RefSeq" id="WP_214157905.1">
    <property type="nucleotide sequence ID" value="NZ_JAHBAY010000009.1"/>
</dbReference>
<dbReference type="SUPFAM" id="SSF48208">
    <property type="entry name" value="Six-hairpin glycosidases"/>
    <property type="match status" value="1"/>
</dbReference>